<keyword evidence="2" id="KW-1185">Reference proteome</keyword>
<protein>
    <submittedName>
        <fullName evidence="1">Uncharacterized protein</fullName>
    </submittedName>
</protein>
<dbReference type="EMBL" id="JAYMYQ010000005">
    <property type="protein sequence ID" value="KAK7329065.1"/>
    <property type="molecule type" value="Genomic_DNA"/>
</dbReference>
<organism evidence="1 2">
    <name type="scientific">Canavalia gladiata</name>
    <name type="common">Sword bean</name>
    <name type="synonym">Dolichos gladiatus</name>
    <dbReference type="NCBI Taxonomy" id="3824"/>
    <lineage>
        <taxon>Eukaryota</taxon>
        <taxon>Viridiplantae</taxon>
        <taxon>Streptophyta</taxon>
        <taxon>Embryophyta</taxon>
        <taxon>Tracheophyta</taxon>
        <taxon>Spermatophyta</taxon>
        <taxon>Magnoliopsida</taxon>
        <taxon>eudicotyledons</taxon>
        <taxon>Gunneridae</taxon>
        <taxon>Pentapetalae</taxon>
        <taxon>rosids</taxon>
        <taxon>fabids</taxon>
        <taxon>Fabales</taxon>
        <taxon>Fabaceae</taxon>
        <taxon>Papilionoideae</taxon>
        <taxon>50 kb inversion clade</taxon>
        <taxon>NPAAA clade</taxon>
        <taxon>indigoferoid/millettioid clade</taxon>
        <taxon>Phaseoleae</taxon>
        <taxon>Canavalia</taxon>
    </lineage>
</organism>
<name>A0AAN9L417_CANGL</name>
<reference evidence="1 2" key="1">
    <citation type="submission" date="2024-01" db="EMBL/GenBank/DDBJ databases">
        <title>The genomes of 5 underutilized Papilionoideae crops provide insights into root nodulation and disease resistanc.</title>
        <authorList>
            <person name="Jiang F."/>
        </authorList>
    </citation>
    <scope>NUCLEOTIDE SEQUENCE [LARGE SCALE GENOMIC DNA]</scope>
    <source>
        <strain evidence="1">LVBAO_FW01</strain>
        <tissue evidence="1">Leaves</tissue>
    </source>
</reference>
<sequence length="152" mass="17021">MVAEYQSLEMTSDGQRESPALGCLHELFHMNYSRCLLLILFMNGKARRLDKVLVLSGLEREGPLIAVEEEETVKSPKIYFTQSALRLQSEASTVQVLDLERLQWPQARNTPLETNVRAKNKALGVPRSSDPIKSASIDPAKALFELTSFVDS</sequence>
<proteinExistence type="predicted"/>
<evidence type="ECO:0000313" key="1">
    <source>
        <dbReference type="EMBL" id="KAK7329065.1"/>
    </source>
</evidence>
<accession>A0AAN9L417</accession>
<gene>
    <name evidence="1" type="ORF">VNO77_23210</name>
</gene>
<comment type="caution">
    <text evidence="1">The sequence shown here is derived from an EMBL/GenBank/DDBJ whole genome shotgun (WGS) entry which is preliminary data.</text>
</comment>
<dbReference type="Proteomes" id="UP001367508">
    <property type="component" value="Unassembled WGS sequence"/>
</dbReference>
<evidence type="ECO:0000313" key="2">
    <source>
        <dbReference type="Proteomes" id="UP001367508"/>
    </source>
</evidence>
<dbReference type="AlphaFoldDB" id="A0AAN9L417"/>